<reference evidence="2 3" key="1">
    <citation type="submission" date="2013-09" db="EMBL/GenBank/DDBJ databases">
        <title>Genome sequencing of Phaeobacter antarcticus sp. nov. SM1211.</title>
        <authorList>
            <person name="Zhang X.-Y."/>
            <person name="Liu C."/>
            <person name="Chen X.-L."/>
            <person name="Xie B.-B."/>
            <person name="Qin Q.-L."/>
            <person name="Rong J.-C."/>
            <person name="Zhang Y.-Z."/>
        </authorList>
    </citation>
    <scope>NUCLEOTIDE SEQUENCE [LARGE SCALE GENOMIC DNA]</scope>
    <source>
        <strain evidence="2 3">SM1211</strain>
    </source>
</reference>
<evidence type="ECO:0000256" key="1">
    <source>
        <dbReference type="SAM" id="SignalP"/>
    </source>
</evidence>
<organism evidence="2 3">
    <name type="scientific">Puniceibacterium antarcticum</name>
    <dbReference type="NCBI Taxonomy" id="1206336"/>
    <lineage>
        <taxon>Bacteria</taxon>
        <taxon>Pseudomonadati</taxon>
        <taxon>Pseudomonadota</taxon>
        <taxon>Alphaproteobacteria</taxon>
        <taxon>Rhodobacterales</taxon>
        <taxon>Paracoccaceae</taxon>
        <taxon>Puniceibacterium</taxon>
    </lineage>
</organism>
<feature type="chain" id="PRO_5013815937" evidence="1">
    <location>
        <begin position="22"/>
        <end position="107"/>
    </location>
</feature>
<sequence length="107" mass="11334">MRALLSRLLLVLALAFFGAHDKSGPTVPSIGPVAEHEAAFAPAILTAQSHLLRAQSPDVDTPPLILSAPGRRALIETAAARISWDQHQSFVPSAIHIQPPVRGPPLV</sequence>
<keyword evidence="3" id="KW-1185">Reference proteome</keyword>
<feature type="signal peptide" evidence="1">
    <location>
        <begin position="1"/>
        <end position="21"/>
    </location>
</feature>
<evidence type="ECO:0000313" key="3">
    <source>
        <dbReference type="Proteomes" id="UP000231259"/>
    </source>
</evidence>
<protein>
    <submittedName>
        <fullName evidence="2">Uncharacterized protein</fullName>
    </submittedName>
</protein>
<comment type="caution">
    <text evidence="2">The sequence shown here is derived from an EMBL/GenBank/DDBJ whole genome shotgun (WGS) entry which is preliminary data.</text>
</comment>
<accession>A0A2G8RIL3</accession>
<proteinExistence type="predicted"/>
<keyword evidence="1" id="KW-0732">Signal</keyword>
<gene>
    <name evidence="2" type="ORF">P775_04915</name>
</gene>
<dbReference type="Proteomes" id="UP000231259">
    <property type="component" value="Unassembled WGS sequence"/>
</dbReference>
<name>A0A2G8RIL3_9RHOB</name>
<dbReference type="EMBL" id="AWWI01000042">
    <property type="protein sequence ID" value="PIL21333.1"/>
    <property type="molecule type" value="Genomic_DNA"/>
</dbReference>
<evidence type="ECO:0000313" key="2">
    <source>
        <dbReference type="EMBL" id="PIL21333.1"/>
    </source>
</evidence>
<dbReference type="AlphaFoldDB" id="A0A2G8RIL3"/>